<protein>
    <submittedName>
        <fullName evidence="1">Uncharacterized protein</fullName>
    </submittedName>
</protein>
<dbReference type="AlphaFoldDB" id="A0A1S0ZL96"/>
<comment type="caution">
    <text evidence="1">The sequence shown here is derived from an EMBL/GenBank/DDBJ whole genome shotgun (WGS) entry which is preliminary data.</text>
</comment>
<sequence>MNAVVFLFTDEKCARKAYYNLSITDIGDE</sequence>
<name>A0A1S0ZL96_SALET</name>
<organism evidence="1">
    <name type="scientific">Salmonella enterica subsp. enterica serovar Saintpaul</name>
    <dbReference type="NCBI Taxonomy" id="90105"/>
    <lineage>
        <taxon>Bacteria</taxon>
        <taxon>Pseudomonadati</taxon>
        <taxon>Pseudomonadota</taxon>
        <taxon>Gammaproteobacteria</taxon>
        <taxon>Enterobacterales</taxon>
        <taxon>Enterobacteriaceae</taxon>
        <taxon>Salmonella</taxon>
    </lineage>
</organism>
<accession>A0A1S0ZL96</accession>
<reference evidence="1" key="1">
    <citation type="submission" date="2016-09" db="EMBL/GenBank/DDBJ databases">
        <title>Whole genome sequencing of Salmonella enterica.</title>
        <authorList>
            <person name="Bell R."/>
        </authorList>
    </citation>
    <scope>NUCLEOTIDE SEQUENCE [LARGE SCALE GENOMIC DNA]</scope>
    <source>
        <strain evidence="1">CFSAN044978</strain>
    </source>
</reference>
<proteinExistence type="predicted"/>
<evidence type="ECO:0000313" key="1">
    <source>
        <dbReference type="EMBL" id="OHG68947.1"/>
    </source>
</evidence>
<gene>
    <name evidence="1" type="ORF">A7T00_06185</name>
</gene>
<dbReference type="EMBL" id="MLZC01000002">
    <property type="protein sequence ID" value="OHG68947.1"/>
    <property type="molecule type" value="Genomic_DNA"/>
</dbReference>